<evidence type="ECO:0000259" key="7">
    <source>
        <dbReference type="PROSITE" id="PS50048"/>
    </source>
</evidence>
<dbReference type="SUPFAM" id="SSF57701">
    <property type="entry name" value="Zn2/Cys6 DNA-binding domain"/>
    <property type="match status" value="1"/>
</dbReference>
<feature type="compositionally biased region" description="Low complexity" evidence="6">
    <location>
        <begin position="271"/>
        <end position="280"/>
    </location>
</feature>
<accession>A0ABR1VGC7</accession>
<dbReference type="Proteomes" id="UP001480595">
    <property type="component" value="Unassembled WGS sequence"/>
</dbReference>
<dbReference type="Pfam" id="PF00172">
    <property type="entry name" value="Zn_clus"/>
    <property type="match status" value="1"/>
</dbReference>
<dbReference type="InterPro" id="IPR050815">
    <property type="entry name" value="TF_fung"/>
</dbReference>
<evidence type="ECO:0000256" key="2">
    <source>
        <dbReference type="ARBA" id="ARBA00022723"/>
    </source>
</evidence>
<dbReference type="Gene3D" id="4.10.240.10">
    <property type="entry name" value="Zn(2)-C6 fungal-type DNA-binding domain"/>
    <property type="match status" value="1"/>
</dbReference>
<dbReference type="InterPro" id="IPR001138">
    <property type="entry name" value="Zn2Cys6_DnaBD"/>
</dbReference>
<evidence type="ECO:0000313" key="9">
    <source>
        <dbReference type="Proteomes" id="UP001480595"/>
    </source>
</evidence>
<proteinExistence type="predicted"/>
<reference evidence="8 9" key="1">
    <citation type="submission" date="2023-01" db="EMBL/GenBank/DDBJ databases">
        <title>Analysis of 21 Apiospora genomes using comparative genomics revels a genus with tremendous synthesis potential of carbohydrate active enzymes and secondary metabolites.</title>
        <authorList>
            <person name="Sorensen T."/>
        </authorList>
    </citation>
    <scope>NUCLEOTIDE SEQUENCE [LARGE SCALE GENOMIC DNA]</scope>
    <source>
        <strain evidence="8 9">CBS 135458</strain>
    </source>
</reference>
<evidence type="ECO:0000313" key="8">
    <source>
        <dbReference type="EMBL" id="KAK8069366.1"/>
    </source>
</evidence>
<organism evidence="8 9">
    <name type="scientific">Apiospora phragmitis</name>
    <dbReference type="NCBI Taxonomy" id="2905665"/>
    <lineage>
        <taxon>Eukaryota</taxon>
        <taxon>Fungi</taxon>
        <taxon>Dikarya</taxon>
        <taxon>Ascomycota</taxon>
        <taxon>Pezizomycotina</taxon>
        <taxon>Sordariomycetes</taxon>
        <taxon>Xylariomycetidae</taxon>
        <taxon>Amphisphaeriales</taxon>
        <taxon>Apiosporaceae</taxon>
        <taxon>Apiospora</taxon>
    </lineage>
</organism>
<keyword evidence="5" id="KW-0539">Nucleus</keyword>
<name>A0ABR1VGC7_9PEZI</name>
<feature type="region of interest" description="Disordered" evidence="6">
    <location>
        <begin position="258"/>
        <end position="280"/>
    </location>
</feature>
<dbReference type="CDD" id="cd00067">
    <property type="entry name" value="GAL4"/>
    <property type="match status" value="1"/>
</dbReference>
<evidence type="ECO:0000256" key="4">
    <source>
        <dbReference type="ARBA" id="ARBA00023163"/>
    </source>
</evidence>
<evidence type="ECO:0000256" key="3">
    <source>
        <dbReference type="ARBA" id="ARBA00023015"/>
    </source>
</evidence>
<keyword evidence="4" id="KW-0804">Transcription</keyword>
<evidence type="ECO:0000256" key="1">
    <source>
        <dbReference type="ARBA" id="ARBA00004123"/>
    </source>
</evidence>
<gene>
    <name evidence="8" type="ORF">PG994_005982</name>
</gene>
<dbReference type="GeneID" id="92090454"/>
<sequence>MEHLDGEPGSQRYRKACNHCHLSKLRCSGSKPCERCRDNARKCVYSVVARLGKPKGTCNKRTLLKLQQRDDEAEMAEVAAVWHEGSSTSVVASPPTPLSPAAGLPNTGQILSDWSLGSDQDYFDTSASSNSMEELSDNMFQFDNDTAMVGYEGWDAYQDFGHGPDLSSASANTSQLQQYWSEDLTPEEVSCDCLHTQFNTICHLKAVSDIDFTIILNALSTCLGLASCPHCQLDHEATEMILMAMRLLWRRLQQHQPSSLSSSSADGGDPNTNTTSTTTTTTSRAVLLLESDMRLNLQDQTVLGREALSLVRATLLKLASDNTQQTLVATGKRVSKVLTQRHHRLE</sequence>
<evidence type="ECO:0000256" key="6">
    <source>
        <dbReference type="SAM" id="MobiDB-lite"/>
    </source>
</evidence>
<dbReference type="RefSeq" id="XP_066716660.1">
    <property type="nucleotide sequence ID" value="XM_066857391.1"/>
</dbReference>
<dbReference type="PANTHER" id="PTHR47338:SF5">
    <property type="entry name" value="ZN(II)2CYS6 TRANSCRIPTION FACTOR (EUROFUNG)"/>
    <property type="match status" value="1"/>
</dbReference>
<evidence type="ECO:0000256" key="5">
    <source>
        <dbReference type="ARBA" id="ARBA00023242"/>
    </source>
</evidence>
<dbReference type="EMBL" id="JAQQWL010000006">
    <property type="protein sequence ID" value="KAK8069366.1"/>
    <property type="molecule type" value="Genomic_DNA"/>
</dbReference>
<protein>
    <recommendedName>
        <fullName evidence="7">Zn(2)-C6 fungal-type domain-containing protein</fullName>
    </recommendedName>
</protein>
<keyword evidence="9" id="KW-1185">Reference proteome</keyword>
<comment type="subcellular location">
    <subcellularLocation>
        <location evidence="1">Nucleus</location>
    </subcellularLocation>
</comment>
<comment type="caution">
    <text evidence="8">The sequence shown here is derived from an EMBL/GenBank/DDBJ whole genome shotgun (WGS) entry which is preliminary data.</text>
</comment>
<dbReference type="InterPro" id="IPR036864">
    <property type="entry name" value="Zn2-C6_fun-type_DNA-bd_sf"/>
</dbReference>
<keyword evidence="2" id="KW-0479">Metal-binding</keyword>
<dbReference type="PANTHER" id="PTHR47338">
    <property type="entry name" value="ZN(II)2CYS6 TRANSCRIPTION FACTOR (EUROFUNG)-RELATED"/>
    <property type="match status" value="1"/>
</dbReference>
<keyword evidence="3" id="KW-0805">Transcription regulation</keyword>
<feature type="domain" description="Zn(2)-C6 fungal-type" evidence="7">
    <location>
        <begin position="16"/>
        <end position="45"/>
    </location>
</feature>
<dbReference type="SMART" id="SM00066">
    <property type="entry name" value="GAL4"/>
    <property type="match status" value="1"/>
</dbReference>
<dbReference type="PROSITE" id="PS00463">
    <property type="entry name" value="ZN2_CY6_FUNGAL_1"/>
    <property type="match status" value="1"/>
</dbReference>
<dbReference type="PROSITE" id="PS50048">
    <property type="entry name" value="ZN2_CY6_FUNGAL_2"/>
    <property type="match status" value="1"/>
</dbReference>